<evidence type="ECO:0000259" key="2">
    <source>
        <dbReference type="Pfam" id="PF13556"/>
    </source>
</evidence>
<keyword evidence="6" id="KW-1185">Reference proteome</keyword>
<dbReference type="PANTHER" id="PTHR33744">
    <property type="entry name" value="CARBOHYDRATE DIACID REGULATOR"/>
    <property type="match status" value="1"/>
</dbReference>
<dbReference type="InterPro" id="IPR041522">
    <property type="entry name" value="CdaR_GGDEF"/>
</dbReference>
<evidence type="ECO:0000313" key="6">
    <source>
        <dbReference type="Proteomes" id="UP000242320"/>
    </source>
</evidence>
<protein>
    <recommendedName>
        <fullName evidence="7">PucR family transcriptional regulator</fullName>
    </recommendedName>
</protein>
<reference evidence="5 6" key="1">
    <citation type="submission" date="2017-04" db="EMBL/GenBank/DDBJ databases">
        <title>The new phylogeny of genus Mycobacterium.</title>
        <authorList>
            <person name="Tortoli E."/>
            <person name="Trovato A."/>
            <person name="Cirillo D.M."/>
        </authorList>
    </citation>
    <scope>NUCLEOTIDE SEQUENCE [LARGE SCALE GENOMIC DNA]</scope>
    <source>
        <strain evidence="5 6">DSM 45247</strain>
    </source>
</reference>
<dbReference type="RefSeq" id="WP_085289155.1">
    <property type="nucleotide sequence ID" value="NZ_NCXM01000005.1"/>
</dbReference>
<name>A0A1X2L9U0_9MYCO</name>
<evidence type="ECO:0000256" key="1">
    <source>
        <dbReference type="ARBA" id="ARBA00006754"/>
    </source>
</evidence>
<organism evidence="5 6">
    <name type="scientific">Mycolicibacterium vulneris</name>
    <dbReference type="NCBI Taxonomy" id="547163"/>
    <lineage>
        <taxon>Bacteria</taxon>
        <taxon>Bacillati</taxon>
        <taxon>Actinomycetota</taxon>
        <taxon>Actinomycetes</taxon>
        <taxon>Mycobacteriales</taxon>
        <taxon>Mycobacteriaceae</taxon>
        <taxon>Mycolicibacterium</taxon>
    </lineage>
</organism>
<dbReference type="Gene3D" id="1.10.10.2840">
    <property type="entry name" value="PucR C-terminal helix-turn-helix domain"/>
    <property type="match status" value="1"/>
</dbReference>
<feature type="domain" description="RsbT co-antagonist protein RsbRD N-terminal" evidence="3">
    <location>
        <begin position="37"/>
        <end position="169"/>
    </location>
</feature>
<evidence type="ECO:0008006" key="7">
    <source>
        <dbReference type="Google" id="ProtNLM"/>
    </source>
</evidence>
<dbReference type="InterPro" id="IPR051448">
    <property type="entry name" value="CdaR-like_regulators"/>
</dbReference>
<dbReference type="EMBL" id="NCXM01000005">
    <property type="protein sequence ID" value="OSC30751.1"/>
    <property type="molecule type" value="Genomic_DNA"/>
</dbReference>
<comment type="caution">
    <text evidence="5">The sequence shown here is derived from an EMBL/GenBank/DDBJ whole genome shotgun (WGS) entry which is preliminary data.</text>
</comment>
<proteinExistence type="inferred from homology"/>
<comment type="similarity">
    <text evidence="1">Belongs to the CdaR family.</text>
</comment>
<feature type="domain" description="CdaR GGDEF-like" evidence="4">
    <location>
        <begin position="186"/>
        <end position="292"/>
    </location>
</feature>
<sequence>MGTASKTRGARRGAAADPHVVELGKLMLARARRLGLAMADLLCREIDAYRDGSVVTKEEVAESCVANVTFIFDSLAGNADVDVAPAEHTGTARALAGVPLPAVMTAYRIGFRFMWEETLATARAATIPTDSILDATARVFFAQDTFTQAMATAYRQQLTTKILEREEERSALVEALLAHRITDMQSLWEAADLLRLPTSGPYVVVAAELPAIGKLGLPTIENKLSARDIRSAWRLLPDLQVGIVHLRGPETKDGMDTLVEVLRQAATARVGISPSFRELAETSDALRLARVTVTGKSSGTSLVSVFDDTPLAVAAVSAPDVMAKIKLLVLSRIDELPAEERVILLDTFQAWVDAGGSANDTAAKIFCHPNTVRHRLRRIEDLTGRSLSRPKDLAELCLALEVERRLP</sequence>
<gene>
    <name evidence="5" type="ORF">B8W69_06900</name>
</gene>
<dbReference type="OrthoDB" id="33973at2"/>
<dbReference type="Pfam" id="PF17853">
    <property type="entry name" value="GGDEF_2"/>
    <property type="match status" value="1"/>
</dbReference>
<dbReference type="InterPro" id="IPR025751">
    <property type="entry name" value="RsbRD_N_dom"/>
</dbReference>
<accession>A0A1X2L9U0</accession>
<dbReference type="PANTHER" id="PTHR33744:SF1">
    <property type="entry name" value="DNA-BINDING TRANSCRIPTIONAL ACTIVATOR ADER"/>
    <property type="match status" value="1"/>
</dbReference>
<dbReference type="Proteomes" id="UP000242320">
    <property type="component" value="Unassembled WGS sequence"/>
</dbReference>
<evidence type="ECO:0000313" key="5">
    <source>
        <dbReference type="EMBL" id="OSC30751.1"/>
    </source>
</evidence>
<dbReference type="Pfam" id="PF14361">
    <property type="entry name" value="RsbRD_N"/>
    <property type="match status" value="1"/>
</dbReference>
<dbReference type="Pfam" id="PF13556">
    <property type="entry name" value="HTH_30"/>
    <property type="match status" value="1"/>
</dbReference>
<feature type="domain" description="PucR C-terminal helix-turn-helix" evidence="2">
    <location>
        <begin position="344"/>
        <end position="401"/>
    </location>
</feature>
<dbReference type="InterPro" id="IPR042070">
    <property type="entry name" value="PucR_C-HTH_sf"/>
</dbReference>
<dbReference type="InterPro" id="IPR025736">
    <property type="entry name" value="PucR_C-HTH_dom"/>
</dbReference>
<evidence type="ECO:0000259" key="4">
    <source>
        <dbReference type="Pfam" id="PF17853"/>
    </source>
</evidence>
<dbReference type="AlphaFoldDB" id="A0A1X2L9U0"/>
<evidence type="ECO:0000259" key="3">
    <source>
        <dbReference type="Pfam" id="PF14361"/>
    </source>
</evidence>